<name>A0A6G1I904_9PEZI</name>
<evidence type="ECO:0000313" key="3">
    <source>
        <dbReference type="Proteomes" id="UP000799640"/>
    </source>
</evidence>
<dbReference type="Proteomes" id="UP000799640">
    <property type="component" value="Unassembled WGS sequence"/>
</dbReference>
<dbReference type="AlphaFoldDB" id="A0A6G1I904"/>
<protein>
    <submittedName>
        <fullName evidence="2">Uncharacterized protein</fullName>
    </submittedName>
</protein>
<feature type="transmembrane region" description="Helical" evidence="1">
    <location>
        <begin position="78"/>
        <end position="97"/>
    </location>
</feature>
<reference evidence="2" key="1">
    <citation type="journal article" date="2020" name="Stud. Mycol.">
        <title>101 Dothideomycetes genomes: a test case for predicting lifestyles and emergence of pathogens.</title>
        <authorList>
            <person name="Haridas S."/>
            <person name="Albert R."/>
            <person name="Binder M."/>
            <person name="Bloem J."/>
            <person name="Labutti K."/>
            <person name="Salamov A."/>
            <person name="Andreopoulos B."/>
            <person name="Baker S."/>
            <person name="Barry K."/>
            <person name="Bills G."/>
            <person name="Bluhm B."/>
            <person name="Cannon C."/>
            <person name="Castanera R."/>
            <person name="Culley D."/>
            <person name="Daum C."/>
            <person name="Ezra D."/>
            <person name="Gonzalez J."/>
            <person name="Henrissat B."/>
            <person name="Kuo A."/>
            <person name="Liang C."/>
            <person name="Lipzen A."/>
            <person name="Lutzoni F."/>
            <person name="Magnuson J."/>
            <person name="Mondo S."/>
            <person name="Nolan M."/>
            <person name="Ohm R."/>
            <person name="Pangilinan J."/>
            <person name="Park H.-J."/>
            <person name="Ramirez L."/>
            <person name="Alfaro M."/>
            <person name="Sun H."/>
            <person name="Tritt A."/>
            <person name="Yoshinaga Y."/>
            <person name="Zwiers L.-H."/>
            <person name="Turgeon B."/>
            <person name="Goodwin S."/>
            <person name="Spatafora J."/>
            <person name="Crous P."/>
            <person name="Grigoriev I."/>
        </authorList>
    </citation>
    <scope>NUCLEOTIDE SEQUENCE</scope>
    <source>
        <strain evidence="2">CBS 262.69</strain>
    </source>
</reference>
<dbReference type="EMBL" id="ML996688">
    <property type="protein sequence ID" value="KAF2404517.1"/>
    <property type="molecule type" value="Genomic_DNA"/>
</dbReference>
<gene>
    <name evidence="2" type="ORF">EJ06DRAFT_553381</name>
</gene>
<sequence>MMMMLARFIVRKWLILSAGNLEIPVRINRERLRTIIWYLETFTWGATMFKGTIFSWTLLRRFSFFGELIPSVAMGSSAWEMIALFLPLALMLMPLAFNMTHSVRSCERVDCTICTPTAAESDAAFEFGT</sequence>
<evidence type="ECO:0000256" key="1">
    <source>
        <dbReference type="SAM" id="Phobius"/>
    </source>
</evidence>
<organism evidence="2 3">
    <name type="scientific">Trichodelitschia bisporula</name>
    <dbReference type="NCBI Taxonomy" id="703511"/>
    <lineage>
        <taxon>Eukaryota</taxon>
        <taxon>Fungi</taxon>
        <taxon>Dikarya</taxon>
        <taxon>Ascomycota</taxon>
        <taxon>Pezizomycotina</taxon>
        <taxon>Dothideomycetes</taxon>
        <taxon>Dothideomycetes incertae sedis</taxon>
        <taxon>Phaeotrichales</taxon>
        <taxon>Phaeotrichaceae</taxon>
        <taxon>Trichodelitschia</taxon>
    </lineage>
</organism>
<evidence type="ECO:0000313" key="2">
    <source>
        <dbReference type="EMBL" id="KAF2404517.1"/>
    </source>
</evidence>
<proteinExistence type="predicted"/>
<keyword evidence="1" id="KW-0472">Membrane</keyword>
<accession>A0A6G1I904</accession>
<feature type="transmembrane region" description="Helical" evidence="1">
    <location>
        <begin position="35"/>
        <end position="58"/>
    </location>
</feature>
<keyword evidence="3" id="KW-1185">Reference proteome</keyword>
<keyword evidence="1" id="KW-1133">Transmembrane helix</keyword>
<keyword evidence="1" id="KW-0812">Transmembrane</keyword>